<evidence type="ECO:0000313" key="2">
    <source>
        <dbReference type="Proteomes" id="UP000295636"/>
    </source>
</evidence>
<comment type="caution">
    <text evidence="1">The sequence shown here is derived from an EMBL/GenBank/DDBJ whole genome shotgun (WGS) entry which is preliminary data.</text>
</comment>
<evidence type="ECO:0000313" key="1">
    <source>
        <dbReference type="EMBL" id="TDF97259.1"/>
    </source>
</evidence>
<protein>
    <submittedName>
        <fullName evidence="1">Uncharacterized protein</fullName>
    </submittedName>
</protein>
<dbReference type="EMBL" id="SMRT01000006">
    <property type="protein sequence ID" value="TDF97259.1"/>
    <property type="molecule type" value="Genomic_DNA"/>
</dbReference>
<accession>A0A4R5KNK8</accession>
<keyword evidence="2" id="KW-1185">Reference proteome</keyword>
<dbReference type="AlphaFoldDB" id="A0A4R5KNK8"/>
<name>A0A4R5KNK8_9BACL</name>
<sequence length="95" mass="10636">MKKILLLRWFLVKINLVFDPNSVGGSQVTATYKGRTKLKKTSVIVSSLHDLRRTISISPSSPTINHIPLRFISETIGAKVGWDAENYVALIVTKR</sequence>
<dbReference type="Proteomes" id="UP000295636">
    <property type="component" value="Unassembled WGS sequence"/>
</dbReference>
<gene>
    <name evidence="1" type="ORF">E1757_14405</name>
</gene>
<dbReference type="OrthoDB" id="2020910at2"/>
<reference evidence="1 2" key="1">
    <citation type="submission" date="2019-03" db="EMBL/GenBank/DDBJ databases">
        <title>This is whole genome sequence of Paenibacillus sp MS74 strain.</title>
        <authorList>
            <person name="Trinh H.N."/>
        </authorList>
    </citation>
    <scope>NUCLEOTIDE SEQUENCE [LARGE SCALE GENOMIC DNA]</scope>
    <source>
        <strain evidence="1 2">MS74</strain>
    </source>
</reference>
<proteinExistence type="predicted"/>
<organism evidence="1 2">
    <name type="scientific">Paenibacillus piri</name>
    <dbReference type="NCBI Taxonomy" id="2547395"/>
    <lineage>
        <taxon>Bacteria</taxon>
        <taxon>Bacillati</taxon>
        <taxon>Bacillota</taxon>
        <taxon>Bacilli</taxon>
        <taxon>Bacillales</taxon>
        <taxon>Paenibacillaceae</taxon>
        <taxon>Paenibacillus</taxon>
    </lineage>
</organism>